<evidence type="ECO:0000256" key="5">
    <source>
        <dbReference type="RuleBase" id="RU362125"/>
    </source>
</evidence>
<evidence type="ECO:0000256" key="3">
    <source>
        <dbReference type="ARBA" id="ARBA00022630"/>
    </source>
</evidence>
<proteinExistence type="inferred from homology"/>
<reference evidence="9 10" key="1">
    <citation type="submission" date="2016-04" db="EMBL/GenBank/DDBJ databases">
        <title>First whole genome shotgun sequence of the bacterium Enteractinococcus sp. strain UASWS1574.</title>
        <authorList>
            <person name="Crovadore J."/>
            <person name="Chablais R."/>
            <person name="Lefort F."/>
        </authorList>
    </citation>
    <scope>NUCLEOTIDE SEQUENCE [LARGE SCALE GENOMIC DNA]</scope>
    <source>
        <strain evidence="9 10">UASWS1574</strain>
    </source>
</reference>
<dbReference type="PROSITE" id="PS00073">
    <property type="entry name" value="ACYL_COA_DH_2"/>
    <property type="match status" value="1"/>
</dbReference>
<gene>
    <name evidence="9" type="ORF">A6F49_08995</name>
</gene>
<dbReference type="InterPro" id="IPR037069">
    <property type="entry name" value="AcylCoA_DH/ox_N_sf"/>
</dbReference>
<dbReference type="GO" id="GO:0050660">
    <property type="term" value="F:flavin adenine dinucleotide binding"/>
    <property type="evidence" value="ECO:0007669"/>
    <property type="project" value="InterPro"/>
</dbReference>
<dbReference type="OrthoDB" id="9770681at2"/>
<dbReference type="RefSeq" id="WP_043057564.1">
    <property type="nucleotide sequence ID" value="NZ_LXEY01000016.1"/>
</dbReference>
<comment type="similarity">
    <text evidence="2 5">Belongs to the acyl-CoA dehydrogenase family.</text>
</comment>
<feature type="domain" description="Acyl-CoA dehydrogenase/oxidase N-terminal" evidence="8">
    <location>
        <begin position="21"/>
        <end position="131"/>
    </location>
</feature>
<dbReference type="InterPro" id="IPR045008">
    <property type="entry name" value="ACX4-like"/>
</dbReference>
<dbReference type="InterPro" id="IPR006091">
    <property type="entry name" value="Acyl-CoA_Oxase/DH_mid-dom"/>
</dbReference>
<dbReference type="STRING" id="1837282.A6F49_08995"/>
<feature type="domain" description="Acyl-CoA oxidase/dehydrogenase middle" evidence="7">
    <location>
        <begin position="135"/>
        <end position="228"/>
    </location>
</feature>
<evidence type="ECO:0000256" key="1">
    <source>
        <dbReference type="ARBA" id="ARBA00001974"/>
    </source>
</evidence>
<evidence type="ECO:0000259" key="8">
    <source>
        <dbReference type="Pfam" id="PF02771"/>
    </source>
</evidence>
<dbReference type="SUPFAM" id="SSF47203">
    <property type="entry name" value="Acyl-CoA dehydrogenase C-terminal domain-like"/>
    <property type="match status" value="1"/>
</dbReference>
<keyword evidence="3 5" id="KW-0285">Flavoprotein</keyword>
<dbReference type="Gene3D" id="2.40.110.10">
    <property type="entry name" value="Butyryl-CoA Dehydrogenase, subunit A, domain 2"/>
    <property type="match status" value="1"/>
</dbReference>
<evidence type="ECO:0000259" key="7">
    <source>
        <dbReference type="Pfam" id="PF02770"/>
    </source>
</evidence>
<dbReference type="SUPFAM" id="SSF56645">
    <property type="entry name" value="Acyl-CoA dehydrogenase NM domain-like"/>
    <property type="match status" value="1"/>
</dbReference>
<dbReference type="InterPro" id="IPR013786">
    <property type="entry name" value="AcylCoA_DH/ox_N"/>
</dbReference>
<accession>A0A1B7M0E0</accession>
<evidence type="ECO:0000259" key="6">
    <source>
        <dbReference type="Pfam" id="PF00441"/>
    </source>
</evidence>
<dbReference type="InterPro" id="IPR009075">
    <property type="entry name" value="AcylCo_DH/oxidase_C"/>
</dbReference>
<dbReference type="GO" id="GO:0006635">
    <property type="term" value="P:fatty acid beta-oxidation"/>
    <property type="evidence" value="ECO:0007669"/>
    <property type="project" value="InterPro"/>
</dbReference>
<keyword evidence="5" id="KW-0560">Oxidoreductase</keyword>
<dbReference type="Pfam" id="PF00441">
    <property type="entry name" value="Acyl-CoA_dh_1"/>
    <property type="match status" value="1"/>
</dbReference>
<dbReference type="Pfam" id="PF02771">
    <property type="entry name" value="Acyl-CoA_dh_N"/>
    <property type="match status" value="1"/>
</dbReference>
<keyword evidence="10" id="KW-1185">Reference proteome</keyword>
<dbReference type="InterPro" id="IPR009100">
    <property type="entry name" value="AcylCoA_DH/oxidase_NM_dom_sf"/>
</dbReference>
<dbReference type="InterPro" id="IPR006089">
    <property type="entry name" value="Acyl-CoA_DH_CS"/>
</dbReference>
<dbReference type="GO" id="GO:0003995">
    <property type="term" value="F:acyl-CoA dehydrogenase activity"/>
    <property type="evidence" value="ECO:0007669"/>
    <property type="project" value="InterPro"/>
</dbReference>
<evidence type="ECO:0000313" key="9">
    <source>
        <dbReference type="EMBL" id="OAV61561.1"/>
    </source>
</evidence>
<evidence type="ECO:0000313" key="10">
    <source>
        <dbReference type="Proteomes" id="UP000078292"/>
    </source>
</evidence>
<dbReference type="PANTHER" id="PTHR43188:SF1">
    <property type="entry name" value="ACYL-COA DEHYDROGENASE"/>
    <property type="match status" value="1"/>
</dbReference>
<name>A0A1B7M0E0_9MICC</name>
<dbReference type="InterPro" id="IPR046373">
    <property type="entry name" value="Acyl-CoA_Oxase/DH_mid-dom_sf"/>
</dbReference>
<protein>
    <submittedName>
        <fullName evidence="9">Acyl-CoA dehydrogenase</fullName>
    </submittedName>
</protein>
<dbReference type="InterPro" id="IPR036250">
    <property type="entry name" value="AcylCo_DH-like_C"/>
</dbReference>
<dbReference type="Pfam" id="PF02770">
    <property type="entry name" value="Acyl-CoA_dh_M"/>
    <property type="match status" value="1"/>
</dbReference>
<dbReference type="AlphaFoldDB" id="A0A1B7M0E0"/>
<comment type="caution">
    <text evidence="9">The sequence shown here is derived from an EMBL/GenBank/DDBJ whole genome shotgun (WGS) entry which is preliminary data.</text>
</comment>
<dbReference type="Gene3D" id="1.10.540.10">
    <property type="entry name" value="Acyl-CoA dehydrogenase/oxidase, N-terminal domain"/>
    <property type="match status" value="1"/>
</dbReference>
<sequence length="394" mass="43597">MTTTYEPLLADFLATHTYLSDQEKTTLASLRAFLEEHAAPYVNTWWQDGSFPHDLLKNLADAGWFHHPYEQTRPFENSALFRGMIALELARVDASLATFFGVHTGLAMGSVMLCGSEEQRQEFIPKMANGELIGCFALTEPDHGSDVARGLETTAQHSGNGWILNGTKRWIGNGTIAGLAVVWAKDTADQQVKGFLVDTTTSGFSATKIENKYALRIVQNADITLDNVFVPENMRLQSANSFQDTAKVLKLTRLEVAFAALGNAVGAYEKTVAYTQQREQFGQSLHNFQLVQDLLAKCLSNITSSWALTMEIARMTDQGRQEDQHSSMAKLVVASQTRQVVAWCRELLGGNGIVLDEGVMRHFVDAEALYSFEGTREMNSLIVARTITGRQAFV</sequence>
<keyword evidence="4 5" id="KW-0274">FAD</keyword>
<dbReference type="PANTHER" id="PTHR43188">
    <property type="entry name" value="ACYL-COENZYME A OXIDASE"/>
    <property type="match status" value="1"/>
</dbReference>
<dbReference type="Proteomes" id="UP000078292">
    <property type="component" value="Unassembled WGS sequence"/>
</dbReference>
<evidence type="ECO:0000256" key="4">
    <source>
        <dbReference type="ARBA" id="ARBA00022827"/>
    </source>
</evidence>
<feature type="domain" description="Acyl-CoA dehydrogenase/oxidase C-terminal" evidence="6">
    <location>
        <begin position="246"/>
        <end position="387"/>
    </location>
</feature>
<comment type="cofactor">
    <cofactor evidence="1 5">
        <name>FAD</name>
        <dbReference type="ChEBI" id="CHEBI:57692"/>
    </cofactor>
</comment>
<organism evidence="9 10">
    <name type="scientific">Enteractinococcus helveticum</name>
    <dbReference type="NCBI Taxonomy" id="1837282"/>
    <lineage>
        <taxon>Bacteria</taxon>
        <taxon>Bacillati</taxon>
        <taxon>Actinomycetota</taxon>
        <taxon>Actinomycetes</taxon>
        <taxon>Micrococcales</taxon>
        <taxon>Micrococcaceae</taxon>
    </lineage>
</organism>
<evidence type="ECO:0000256" key="2">
    <source>
        <dbReference type="ARBA" id="ARBA00009347"/>
    </source>
</evidence>
<dbReference type="Gene3D" id="1.20.140.10">
    <property type="entry name" value="Butyryl-CoA Dehydrogenase, subunit A, domain 3"/>
    <property type="match status" value="1"/>
</dbReference>
<dbReference type="EMBL" id="LXEY01000016">
    <property type="protein sequence ID" value="OAV61561.1"/>
    <property type="molecule type" value="Genomic_DNA"/>
</dbReference>